<keyword evidence="1" id="KW-0732">Signal</keyword>
<feature type="signal peptide" evidence="1">
    <location>
        <begin position="1"/>
        <end position="27"/>
    </location>
</feature>
<evidence type="ECO:0000313" key="4">
    <source>
        <dbReference type="Proteomes" id="UP001371218"/>
    </source>
</evidence>
<feature type="domain" description="Putative auto-transporter adhesin head GIN" evidence="2">
    <location>
        <begin position="63"/>
        <end position="245"/>
    </location>
</feature>
<dbReference type="PANTHER" id="PTHR39200:SF1">
    <property type="entry name" value="AUTO-TRANSPORTER ADHESIN HEAD GIN DOMAIN-CONTAINING PROTEIN-RELATED"/>
    <property type="match status" value="1"/>
</dbReference>
<feature type="chain" id="PRO_5046788094" evidence="1">
    <location>
        <begin position="28"/>
        <end position="262"/>
    </location>
</feature>
<dbReference type="PANTHER" id="PTHR39200">
    <property type="entry name" value="HYPOTHETICAL EXPORTED PROTEIN"/>
    <property type="match status" value="1"/>
</dbReference>
<accession>A0ABU9BLF2</accession>
<dbReference type="Gene3D" id="2.160.20.120">
    <property type="match status" value="1"/>
</dbReference>
<reference evidence="3 4" key="1">
    <citation type="submission" date="2024-04" db="EMBL/GenBank/DDBJ databases">
        <title>Novel species of the genus Ideonella isolated from streams.</title>
        <authorList>
            <person name="Lu H."/>
        </authorList>
    </citation>
    <scope>NUCLEOTIDE SEQUENCE [LARGE SCALE GENOMIC DNA]</scope>
    <source>
        <strain evidence="3 4">DXS29W</strain>
    </source>
</reference>
<gene>
    <name evidence="3" type="ORF">AACH06_08200</name>
</gene>
<dbReference type="EMBL" id="JBBUTG010000004">
    <property type="protein sequence ID" value="MEK8030791.1"/>
    <property type="molecule type" value="Genomic_DNA"/>
</dbReference>
<organism evidence="3 4">
    <name type="scientific">Ideonella lacteola</name>
    <dbReference type="NCBI Taxonomy" id="2984193"/>
    <lineage>
        <taxon>Bacteria</taxon>
        <taxon>Pseudomonadati</taxon>
        <taxon>Pseudomonadota</taxon>
        <taxon>Betaproteobacteria</taxon>
        <taxon>Burkholderiales</taxon>
        <taxon>Sphaerotilaceae</taxon>
        <taxon>Ideonella</taxon>
    </lineage>
</organism>
<dbReference type="InterPro" id="IPR021255">
    <property type="entry name" value="DUF2807"/>
</dbReference>
<protein>
    <submittedName>
        <fullName evidence="3">Head GIN domain-containing protein</fullName>
    </submittedName>
</protein>
<sequence>MSQGPRHTAALMAAPLMTVLLSLISLAASPTAQATTIEIQTGMFNSRVQGSGNVIEDKRAIGAFTKLRLDSAITVNARPAGSPGVVVRADDNIAPLILTTVEGDTLVVKVKPNMGIRTDSPLVVNVDFTKLTQADLRGSGDLNVSAIKGEQFELSLAGSGDVRIDNAELTKLVSRLAGSGDIWVKGKCDDAGYNIAGSGDVHAGEMQAKRVNVDIAGSGDVRVHASEALAVQIAGSGDVAYSGNPPKVSSRVVGSGDLRAVR</sequence>
<comment type="caution">
    <text evidence="3">The sequence shown here is derived from an EMBL/GenBank/DDBJ whole genome shotgun (WGS) entry which is preliminary data.</text>
</comment>
<evidence type="ECO:0000313" key="3">
    <source>
        <dbReference type="EMBL" id="MEK8030791.1"/>
    </source>
</evidence>
<proteinExistence type="predicted"/>
<keyword evidence="4" id="KW-1185">Reference proteome</keyword>
<dbReference type="Proteomes" id="UP001371218">
    <property type="component" value="Unassembled WGS sequence"/>
</dbReference>
<name>A0ABU9BLF2_9BURK</name>
<dbReference type="Pfam" id="PF10988">
    <property type="entry name" value="DUF2807"/>
    <property type="match status" value="1"/>
</dbReference>
<dbReference type="RefSeq" id="WP_341425163.1">
    <property type="nucleotide sequence ID" value="NZ_JBBUTG010000004.1"/>
</dbReference>
<evidence type="ECO:0000259" key="2">
    <source>
        <dbReference type="Pfam" id="PF10988"/>
    </source>
</evidence>
<evidence type="ECO:0000256" key="1">
    <source>
        <dbReference type="SAM" id="SignalP"/>
    </source>
</evidence>